<keyword evidence="2" id="KW-1185">Reference proteome</keyword>
<gene>
    <name evidence="1" type="ORF">DPMN_111301</name>
</gene>
<sequence length="86" mass="10278">MVLYVYDGLSYPEIILSDDEDYVEVKTMSRVWLNTSNRYVWPMRDDVLWYDRKSIITLLDEEPVHVTKRHLKINDDIWAAVESALE</sequence>
<proteinExistence type="predicted"/>
<protein>
    <submittedName>
        <fullName evidence="1">Uncharacterized protein</fullName>
    </submittedName>
</protein>
<dbReference type="AlphaFoldDB" id="A0A9D4QNV9"/>
<reference evidence="1" key="2">
    <citation type="submission" date="2020-11" db="EMBL/GenBank/DDBJ databases">
        <authorList>
            <person name="McCartney M.A."/>
            <person name="Auch B."/>
            <person name="Kono T."/>
            <person name="Mallez S."/>
            <person name="Becker A."/>
            <person name="Gohl D.M."/>
            <person name="Silverstein K.A.T."/>
            <person name="Koren S."/>
            <person name="Bechman K.B."/>
            <person name="Herman A."/>
            <person name="Abrahante J.E."/>
            <person name="Garbe J."/>
        </authorList>
    </citation>
    <scope>NUCLEOTIDE SEQUENCE</scope>
    <source>
        <strain evidence="1">Duluth1</strain>
        <tissue evidence="1">Whole animal</tissue>
    </source>
</reference>
<dbReference type="EMBL" id="JAIWYP010000004">
    <property type="protein sequence ID" value="KAH3837899.1"/>
    <property type="molecule type" value="Genomic_DNA"/>
</dbReference>
<comment type="caution">
    <text evidence="1">The sequence shown here is derived from an EMBL/GenBank/DDBJ whole genome shotgun (WGS) entry which is preliminary data.</text>
</comment>
<dbReference type="Proteomes" id="UP000828390">
    <property type="component" value="Unassembled WGS sequence"/>
</dbReference>
<evidence type="ECO:0000313" key="2">
    <source>
        <dbReference type="Proteomes" id="UP000828390"/>
    </source>
</evidence>
<organism evidence="1 2">
    <name type="scientific">Dreissena polymorpha</name>
    <name type="common">Zebra mussel</name>
    <name type="synonym">Mytilus polymorpha</name>
    <dbReference type="NCBI Taxonomy" id="45954"/>
    <lineage>
        <taxon>Eukaryota</taxon>
        <taxon>Metazoa</taxon>
        <taxon>Spiralia</taxon>
        <taxon>Lophotrochozoa</taxon>
        <taxon>Mollusca</taxon>
        <taxon>Bivalvia</taxon>
        <taxon>Autobranchia</taxon>
        <taxon>Heteroconchia</taxon>
        <taxon>Euheterodonta</taxon>
        <taxon>Imparidentia</taxon>
        <taxon>Neoheterodontei</taxon>
        <taxon>Myida</taxon>
        <taxon>Dreissenoidea</taxon>
        <taxon>Dreissenidae</taxon>
        <taxon>Dreissena</taxon>
    </lineage>
</organism>
<reference evidence="1" key="1">
    <citation type="journal article" date="2019" name="bioRxiv">
        <title>The Genome of the Zebra Mussel, Dreissena polymorpha: A Resource for Invasive Species Research.</title>
        <authorList>
            <person name="McCartney M.A."/>
            <person name="Auch B."/>
            <person name="Kono T."/>
            <person name="Mallez S."/>
            <person name="Zhang Y."/>
            <person name="Obille A."/>
            <person name="Becker A."/>
            <person name="Abrahante J.E."/>
            <person name="Garbe J."/>
            <person name="Badalamenti J.P."/>
            <person name="Herman A."/>
            <person name="Mangelson H."/>
            <person name="Liachko I."/>
            <person name="Sullivan S."/>
            <person name="Sone E.D."/>
            <person name="Koren S."/>
            <person name="Silverstein K.A.T."/>
            <person name="Beckman K.B."/>
            <person name="Gohl D.M."/>
        </authorList>
    </citation>
    <scope>NUCLEOTIDE SEQUENCE</scope>
    <source>
        <strain evidence="1">Duluth1</strain>
        <tissue evidence="1">Whole animal</tissue>
    </source>
</reference>
<evidence type="ECO:0000313" key="1">
    <source>
        <dbReference type="EMBL" id="KAH3837899.1"/>
    </source>
</evidence>
<name>A0A9D4QNV9_DREPO</name>
<accession>A0A9D4QNV9</accession>